<organism evidence="2 3">
    <name type="scientific">Choiromyces venosus 120613-1</name>
    <dbReference type="NCBI Taxonomy" id="1336337"/>
    <lineage>
        <taxon>Eukaryota</taxon>
        <taxon>Fungi</taxon>
        <taxon>Dikarya</taxon>
        <taxon>Ascomycota</taxon>
        <taxon>Pezizomycotina</taxon>
        <taxon>Pezizomycetes</taxon>
        <taxon>Pezizales</taxon>
        <taxon>Tuberaceae</taxon>
        <taxon>Choiromyces</taxon>
    </lineage>
</organism>
<accession>A0A3N4JC21</accession>
<gene>
    <name evidence="2" type="ORF">L873DRAFT_1291011</name>
</gene>
<reference evidence="2 3" key="1">
    <citation type="journal article" date="2018" name="Nat. Ecol. Evol.">
        <title>Pezizomycetes genomes reveal the molecular basis of ectomycorrhizal truffle lifestyle.</title>
        <authorList>
            <person name="Murat C."/>
            <person name="Payen T."/>
            <person name="Noel B."/>
            <person name="Kuo A."/>
            <person name="Morin E."/>
            <person name="Chen J."/>
            <person name="Kohler A."/>
            <person name="Krizsan K."/>
            <person name="Balestrini R."/>
            <person name="Da Silva C."/>
            <person name="Montanini B."/>
            <person name="Hainaut M."/>
            <person name="Levati E."/>
            <person name="Barry K.W."/>
            <person name="Belfiori B."/>
            <person name="Cichocki N."/>
            <person name="Clum A."/>
            <person name="Dockter R.B."/>
            <person name="Fauchery L."/>
            <person name="Guy J."/>
            <person name="Iotti M."/>
            <person name="Le Tacon F."/>
            <person name="Lindquist E.A."/>
            <person name="Lipzen A."/>
            <person name="Malagnac F."/>
            <person name="Mello A."/>
            <person name="Molinier V."/>
            <person name="Miyauchi S."/>
            <person name="Poulain J."/>
            <person name="Riccioni C."/>
            <person name="Rubini A."/>
            <person name="Sitrit Y."/>
            <person name="Splivallo R."/>
            <person name="Traeger S."/>
            <person name="Wang M."/>
            <person name="Zifcakova L."/>
            <person name="Wipf D."/>
            <person name="Zambonelli A."/>
            <person name="Paolocci F."/>
            <person name="Nowrousian M."/>
            <person name="Ottonello S."/>
            <person name="Baldrian P."/>
            <person name="Spatafora J.W."/>
            <person name="Henrissat B."/>
            <person name="Nagy L.G."/>
            <person name="Aury J.M."/>
            <person name="Wincker P."/>
            <person name="Grigoriev I.V."/>
            <person name="Bonfante P."/>
            <person name="Martin F.M."/>
        </authorList>
    </citation>
    <scope>NUCLEOTIDE SEQUENCE [LARGE SCALE GENOMIC DNA]</scope>
    <source>
        <strain evidence="2 3">120613-1</strain>
    </source>
</reference>
<dbReference type="AlphaFoldDB" id="A0A3N4JC21"/>
<evidence type="ECO:0000313" key="3">
    <source>
        <dbReference type="Proteomes" id="UP000276215"/>
    </source>
</evidence>
<evidence type="ECO:0000313" key="2">
    <source>
        <dbReference type="EMBL" id="RPA95809.1"/>
    </source>
</evidence>
<name>A0A3N4JC21_9PEZI</name>
<evidence type="ECO:0000256" key="1">
    <source>
        <dbReference type="SAM" id="MobiDB-lite"/>
    </source>
</evidence>
<feature type="region of interest" description="Disordered" evidence="1">
    <location>
        <begin position="130"/>
        <end position="151"/>
    </location>
</feature>
<protein>
    <submittedName>
        <fullName evidence="2">Uncharacterized protein</fullName>
    </submittedName>
</protein>
<dbReference type="EMBL" id="ML120421">
    <property type="protein sequence ID" value="RPA95809.1"/>
    <property type="molecule type" value="Genomic_DNA"/>
</dbReference>
<dbReference type="Proteomes" id="UP000276215">
    <property type="component" value="Unassembled WGS sequence"/>
</dbReference>
<dbReference type="OrthoDB" id="5441250at2759"/>
<sequence length="151" mass="17126">MPRSKAGLICPRTAGHENDGDIRWCKHVCRFPNLGTFSPEYRTWRNAIKRWMEREGIQSFRHSSVAQWARLQAYALTIEPIASNGRAQFWEKDTPRGRHFTECLDYLLKDVAKKHSQTVKAMMQALPPATPVPAASAAGNDRLTGPRSVHL</sequence>
<keyword evidence="3" id="KW-1185">Reference proteome</keyword>
<proteinExistence type="predicted"/>